<gene>
    <name evidence="1" type="ORF">GCM10010862_21160</name>
</gene>
<protein>
    <recommendedName>
        <fullName evidence="3">DUF2332 domain-containing protein</fullName>
    </recommendedName>
</protein>
<dbReference type="InterPro" id="IPR011200">
    <property type="entry name" value="UCP012608"/>
</dbReference>
<name>A0ABQ5W462_9HYPH</name>
<organism evidence="1 2">
    <name type="scientific">Devosia nitrariae</name>
    <dbReference type="NCBI Taxonomy" id="2071872"/>
    <lineage>
        <taxon>Bacteria</taxon>
        <taxon>Pseudomonadati</taxon>
        <taxon>Pseudomonadota</taxon>
        <taxon>Alphaproteobacteria</taxon>
        <taxon>Hyphomicrobiales</taxon>
        <taxon>Devosiaceae</taxon>
        <taxon>Devosia</taxon>
    </lineage>
</organism>
<evidence type="ECO:0000313" key="1">
    <source>
        <dbReference type="EMBL" id="GLQ54857.1"/>
    </source>
</evidence>
<dbReference type="Proteomes" id="UP001156691">
    <property type="component" value="Unassembled WGS sequence"/>
</dbReference>
<proteinExistence type="predicted"/>
<accession>A0ABQ5W462</accession>
<dbReference type="PIRSF" id="PIRSF012608">
    <property type="entry name" value="UCP012608"/>
    <property type="match status" value="1"/>
</dbReference>
<dbReference type="EMBL" id="BSNS01000011">
    <property type="protein sequence ID" value="GLQ54857.1"/>
    <property type="molecule type" value="Genomic_DNA"/>
</dbReference>
<evidence type="ECO:0008006" key="3">
    <source>
        <dbReference type="Google" id="ProtNLM"/>
    </source>
</evidence>
<dbReference type="RefSeq" id="WP_284340307.1">
    <property type="nucleotide sequence ID" value="NZ_BSNS01000011.1"/>
</dbReference>
<keyword evidence="2" id="KW-1185">Reference proteome</keyword>
<sequence length="347" mass="38265">MPDHPSLKNFLQQAEACDELGSPFTAALCRLLAHTVDDGSAFGRRIVNWPDTARADAMPLRVCGALHALARSGTEPVLTAQYPPHRFDREALRTAIKGAITRHDQFLCDYLDSPPQTNEVARSAIILGGMLIVAREMDMPLEILEIGSSAGLNLMFDSYSYDLGNSRHWGRTDAPLTIACDWRGEIPALDVPLTVRSRAGCDQNPLDPRSERTVERLLSYVWADQFARMERLTAAFGHAARTGLTVKKADAADWLETRLARPQATGITRVLFHTIVWQYLPKPVQGRAAAAIAGAAMAATAERPFAHLAYEGDNERPGGAVRLTLWPGGESRFLGRADFHGRWVEWN</sequence>
<dbReference type="Pfam" id="PF10094">
    <property type="entry name" value="DUF2332"/>
    <property type="match status" value="1"/>
</dbReference>
<reference evidence="2" key="1">
    <citation type="journal article" date="2019" name="Int. J. Syst. Evol. Microbiol.">
        <title>The Global Catalogue of Microorganisms (GCM) 10K type strain sequencing project: providing services to taxonomists for standard genome sequencing and annotation.</title>
        <authorList>
            <consortium name="The Broad Institute Genomics Platform"/>
            <consortium name="The Broad Institute Genome Sequencing Center for Infectious Disease"/>
            <person name="Wu L."/>
            <person name="Ma J."/>
        </authorList>
    </citation>
    <scope>NUCLEOTIDE SEQUENCE [LARGE SCALE GENOMIC DNA]</scope>
    <source>
        <strain evidence="2">NBRC 112416</strain>
    </source>
</reference>
<comment type="caution">
    <text evidence="1">The sequence shown here is derived from an EMBL/GenBank/DDBJ whole genome shotgun (WGS) entry which is preliminary data.</text>
</comment>
<evidence type="ECO:0000313" key="2">
    <source>
        <dbReference type="Proteomes" id="UP001156691"/>
    </source>
</evidence>